<dbReference type="InterPro" id="IPR051360">
    <property type="entry name" value="Neuronal_Pentraxin_Related"/>
</dbReference>
<dbReference type="EMBL" id="BMKP01000003">
    <property type="protein sequence ID" value="GGF09478.1"/>
    <property type="molecule type" value="Genomic_DNA"/>
</dbReference>
<feature type="signal peptide" evidence="6">
    <location>
        <begin position="1"/>
        <end position="20"/>
    </location>
</feature>
<dbReference type="RefSeq" id="WP_163393806.1">
    <property type="nucleotide sequence ID" value="NZ_BMKP01000003.1"/>
</dbReference>
<evidence type="ECO:0000256" key="3">
    <source>
        <dbReference type="ARBA" id="ARBA00022729"/>
    </source>
</evidence>
<evidence type="ECO:0000256" key="2">
    <source>
        <dbReference type="ARBA" id="ARBA00022723"/>
    </source>
</evidence>
<evidence type="ECO:0000313" key="9">
    <source>
        <dbReference type="Proteomes" id="UP000655016"/>
    </source>
</evidence>
<dbReference type="NCBIfam" id="TIGR04183">
    <property type="entry name" value="Por_Secre_tail"/>
    <property type="match status" value="1"/>
</dbReference>
<feature type="chain" id="PRO_5046179949" description="LamG-like jellyroll fold domain-containing protein" evidence="6">
    <location>
        <begin position="21"/>
        <end position="346"/>
    </location>
</feature>
<dbReference type="Gene3D" id="2.60.120.380">
    <property type="match status" value="1"/>
</dbReference>
<comment type="cofactor">
    <cofactor evidence="1">
        <name>Ca(2+)</name>
        <dbReference type="ChEBI" id="CHEBI:29108"/>
    </cofactor>
</comment>
<name>A0ABQ1U4K5_9FLAO</name>
<dbReference type="Pfam" id="PF18962">
    <property type="entry name" value="Por_Secre_tail"/>
    <property type="match status" value="1"/>
</dbReference>
<evidence type="ECO:0000256" key="4">
    <source>
        <dbReference type="ARBA" id="ARBA00022837"/>
    </source>
</evidence>
<keyword evidence="9" id="KW-1185">Reference proteome</keyword>
<keyword evidence="2" id="KW-0479">Metal-binding</keyword>
<keyword evidence="5" id="KW-1015">Disulfide bond</keyword>
<protein>
    <recommendedName>
        <fullName evidence="7">LamG-like jellyroll fold domain-containing protein</fullName>
    </recommendedName>
</protein>
<dbReference type="Pfam" id="PF13385">
    <property type="entry name" value="Laminin_G_3"/>
    <property type="match status" value="1"/>
</dbReference>
<dbReference type="InterPro" id="IPR013320">
    <property type="entry name" value="ConA-like_dom_sf"/>
</dbReference>
<comment type="caution">
    <text evidence="8">The sequence shown here is derived from an EMBL/GenBank/DDBJ whole genome shotgun (WGS) entry which is preliminary data.</text>
</comment>
<gene>
    <name evidence="8" type="ORF">GCM10011518_18320</name>
</gene>
<evidence type="ECO:0000256" key="1">
    <source>
        <dbReference type="ARBA" id="ARBA00001913"/>
    </source>
</evidence>
<evidence type="ECO:0000256" key="5">
    <source>
        <dbReference type="ARBA" id="ARBA00023157"/>
    </source>
</evidence>
<dbReference type="Gene3D" id="2.60.120.200">
    <property type="match status" value="1"/>
</dbReference>
<dbReference type="SMART" id="SM00560">
    <property type="entry name" value="LamGL"/>
    <property type="match status" value="1"/>
</dbReference>
<keyword evidence="4" id="KW-0106">Calcium</keyword>
<reference evidence="9" key="1">
    <citation type="journal article" date="2019" name="Int. J. Syst. Evol. Microbiol.">
        <title>The Global Catalogue of Microorganisms (GCM) 10K type strain sequencing project: providing services to taxonomists for standard genome sequencing and annotation.</title>
        <authorList>
            <consortium name="The Broad Institute Genomics Platform"/>
            <consortium name="The Broad Institute Genome Sequencing Center for Infectious Disease"/>
            <person name="Wu L."/>
            <person name="Ma J."/>
        </authorList>
    </citation>
    <scope>NUCLEOTIDE SEQUENCE [LARGE SCALE GENOMIC DNA]</scope>
    <source>
        <strain evidence="9">CGMCC 1.16060</strain>
    </source>
</reference>
<organism evidence="8 9">
    <name type="scientific">Flavobacterium limi</name>
    <dbReference type="NCBI Taxonomy" id="2045105"/>
    <lineage>
        <taxon>Bacteria</taxon>
        <taxon>Pseudomonadati</taxon>
        <taxon>Bacteroidota</taxon>
        <taxon>Flavobacteriia</taxon>
        <taxon>Flavobacteriales</taxon>
        <taxon>Flavobacteriaceae</taxon>
        <taxon>Flavobacterium</taxon>
    </lineage>
</organism>
<dbReference type="PANTHER" id="PTHR19277:SF161">
    <property type="entry name" value="LAMININ G DOMAIN-CONTAINING PROTEIN"/>
    <property type="match status" value="1"/>
</dbReference>
<dbReference type="SUPFAM" id="SSF49899">
    <property type="entry name" value="Concanavalin A-like lectins/glucanases"/>
    <property type="match status" value="1"/>
</dbReference>
<keyword evidence="3 6" id="KW-0732">Signal</keyword>
<dbReference type="Proteomes" id="UP000655016">
    <property type="component" value="Unassembled WGS sequence"/>
</dbReference>
<proteinExistence type="predicted"/>
<dbReference type="InterPro" id="IPR026444">
    <property type="entry name" value="Secre_tail"/>
</dbReference>
<evidence type="ECO:0000313" key="8">
    <source>
        <dbReference type="EMBL" id="GGF09478.1"/>
    </source>
</evidence>
<dbReference type="PANTHER" id="PTHR19277">
    <property type="entry name" value="PENTRAXIN"/>
    <property type="match status" value="1"/>
</dbReference>
<evidence type="ECO:0000256" key="6">
    <source>
        <dbReference type="SAM" id="SignalP"/>
    </source>
</evidence>
<sequence length="346" mass="37436">MKLKLYSLFFITCLSFAQQATHLNFDGFNDQINLGNALSTTLDPLNKITVEAWVKPTNNTAQNGVIFGNYAYPTDNGLCQVLLRRDQNTYTFHVNDGISLKVVTAAASVQFGTWQHVAGVWDGSLLKIYVNGVLAATTTGVTGSSFLSLPNNSYTIGFSYAGAPDEAFIGDIDEVRLWNYDRTAAQILEKKDCELLGTETGLLAYYNFNQENAGGDNSAATTLTNLVSGGSNGTLSNFTLNGSTSNWVSGSPIVTGNICTTLSSPSLEFEKNIKIYPNPAKDKVNINIQNATNVELRVYNLNGNTVLSEKLNTATNSVSIENLTTGTYFFKVISNEGTSTTKVIKL</sequence>
<dbReference type="InterPro" id="IPR006558">
    <property type="entry name" value="LamG-like"/>
</dbReference>
<accession>A0ABQ1U4K5</accession>
<evidence type="ECO:0000259" key="7">
    <source>
        <dbReference type="SMART" id="SM00560"/>
    </source>
</evidence>
<feature type="domain" description="LamG-like jellyroll fold" evidence="7">
    <location>
        <begin position="46"/>
        <end position="185"/>
    </location>
</feature>